<dbReference type="PATRIC" id="fig|1302272.5.peg.2024"/>
<proteinExistence type="predicted"/>
<dbReference type="OrthoDB" id="7619731at2"/>
<dbReference type="InterPro" id="IPR021247">
    <property type="entry name" value="DUF2785"/>
</dbReference>
<dbReference type="EMBL" id="AZCX01000004">
    <property type="protein sequence ID" value="KRK48245.1"/>
    <property type="molecule type" value="Genomic_DNA"/>
</dbReference>
<protein>
    <recommendedName>
        <fullName evidence="3">DUF2785 domain-containing protein</fullName>
    </recommendedName>
</protein>
<comment type="caution">
    <text evidence="1">The sequence shown here is derived from an EMBL/GenBank/DDBJ whole genome shotgun (WGS) entry which is preliminary data.</text>
</comment>
<name>A0A0R1HN56_9LACO</name>
<dbReference type="Pfam" id="PF10978">
    <property type="entry name" value="DUF2785"/>
    <property type="match status" value="1"/>
</dbReference>
<gene>
    <name evidence="1" type="ORF">FC96_GL001984</name>
</gene>
<dbReference type="AlphaFoldDB" id="A0A0R1HN56"/>
<evidence type="ECO:0000313" key="1">
    <source>
        <dbReference type="EMBL" id="KRK48245.1"/>
    </source>
</evidence>
<evidence type="ECO:0000313" key="2">
    <source>
        <dbReference type="Proteomes" id="UP000050911"/>
    </source>
</evidence>
<sequence length="323" mass="36841">MSQIEDLKHELQGLRVEVNAGKLYKSLGLKLSDLLDTVPVTPKTDVSLPDDGAGIKGLILHLNEEIREGTLTRIEDGDLLNLLNHLKSPDPAIRDKGVYFLFNDLMQQKVLTQDQLRLAVRYLSSDQVLFSHITEPENEAVYQRSFAVLILSLVLYADRVSYHVLTADEISAVVDQIACYIILEKDTRGFIGSNGWAHVYTHIGNLLDELADRDSLTRADKLFLMATLIERYKQLDGALIFGEPQRIAGYLAHLTSKNRLYADYLLSQLKRWRQQLIIIQTSENEAVWNRIYNRGRLIEAMIIRHDFNEAIMQYLSSVIDFLA</sequence>
<accession>A0A0R1HN56</accession>
<organism evidence="1 2">
    <name type="scientific">Secundilactobacillus kimchicus JCM 15530</name>
    <dbReference type="NCBI Taxonomy" id="1302272"/>
    <lineage>
        <taxon>Bacteria</taxon>
        <taxon>Bacillati</taxon>
        <taxon>Bacillota</taxon>
        <taxon>Bacilli</taxon>
        <taxon>Lactobacillales</taxon>
        <taxon>Lactobacillaceae</taxon>
        <taxon>Secundilactobacillus</taxon>
    </lineage>
</organism>
<evidence type="ECO:0008006" key="3">
    <source>
        <dbReference type="Google" id="ProtNLM"/>
    </source>
</evidence>
<reference evidence="1 2" key="1">
    <citation type="journal article" date="2015" name="Genome Announc.">
        <title>Expanding the biotechnology potential of lactobacilli through comparative genomics of 213 strains and associated genera.</title>
        <authorList>
            <person name="Sun Z."/>
            <person name="Harris H.M."/>
            <person name="McCann A."/>
            <person name="Guo C."/>
            <person name="Argimon S."/>
            <person name="Zhang W."/>
            <person name="Yang X."/>
            <person name="Jeffery I.B."/>
            <person name="Cooney J.C."/>
            <person name="Kagawa T.F."/>
            <person name="Liu W."/>
            <person name="Song Y."/>
            <person name="Salvetti E."/>
            <person name="Wrobel A."/>
            <person name="Rasinkangas P."/>
            <person name="Parkhill J."/>
            <person name="Rea M.C."/>
            <person name="O'Sullivan O."/>
            <person name="Ritari J."/>
            <person name="Douillard F.P."/>
            <person name="Paul Ross R."/>
            <person name="Yang R."/>
            <person name="Briner A.E."/>
            <person name="Felis G.E."/>
            <person name="de Vos W.M."/>
            <person name="Barrangou R."/>
            <person name="Klaenhammer T.R."/>
            <person name="Caufield P.W."/>
            <person name="Cui Y."/>
            <person name="Zhang H."/>
            <person name="O'Toole P.W."/>
        </authorList>
    </citation>
    <scope>NUCLEOTIDE SEQUENCE [LARGE SCALE GENOMIC DNA]</scope>
    <source>
        <strain evidence="1 2">JCM 15530</strain>
    </source>
</reference>
<dbReference type="STRING" id="1302272.FC96_GL001984"/>
<dbReference type="Proteomes" id="UP000050911">
    <property type="component" value="Unassembled WGS sequence"/>
</dbReference>
<dbReference type="RefSeq" id="WP_056942545.1">
    <property type="nucleotide sequence ID" value="NZ_AZCX01000004.1"/>
</dbReference>
<keyword evidence="2" id="KW-1185">Reference proteome</keyword>